<dbReference type="PRINTS" id="PR00455">
    <property type="entry name" value="HTHTETR"/>
</dbReference>
<evidence type="ECO:0000256" key="2">
    <source>
        <dbReference type="PROSITE-ProRule" id="PRU00335"/>
    </source>
</evidence>
<accession>A0A7K0BWM2</accession>
<dbReference type="GO" id="GO:0000976">
    <property type="term" value="F:transcription cis-regulatory region binding"/>
    <property type="evidence" value="ECO:0007669"/>
    <property type="project" value="TreeGrafter"/>
</dbReference>
<comment type="caution">
    <text evidence="4">The sequence shown here is derived from an EMBL/GenBank/DDBJ whole genome shotgun (WGS) entry which is preliminary data.</text>
</comment>
<organism evidence="4 5">
    <name type="scientific">Actinomadura macrotermitis</name>
    <dbReference type="NCBI Taxonomy" id="2585200"/>
    <lineage>
        <taxon>Bacteria</taxon>
        <taxon>Bacillati</taxon>
        <taxon>Actinomycetota</taxon>
        <taxon>Actinomycetes</taxon>
        <taxon>Streptosporangiales</taxon>
        <taxon>Thermomonosporaceae</taxon>
        <taxon>Actinomadura</taxon>
    </lineage>
</organism>
<evidence type="ECO:0000256" key="1">
    <source>
        <dbReference type="ARBA" id="ARBA00023125"/>
    </source>
</evidence>
<dbReference type="Gene3D" id="1.10.357.10">
    <property type="entry name" value="Tetracycline Repressor, domain 2"/>
    <property type="match status" value="1"/>
</dbReference>
<dbReference type="RefSeq" id="WP_153533680.1">
    <property type="nucleotide sequence ID" value="NZ_WEGH01000002.1"/>
</dbReference>
<dbReference type="EMBL" id="WEGH01000002">
    <property type="protein sequence ID" value="MQY05571.1"/>
    <property type="molecule type" value="Genomic_DNA"/>
</dbReference>
<keyword evidence="1 2" id="KW-0238">DNA-binding</keyword>
<dbReference type="InterPro" id="IPR050109">
    <property type="entry name" value="HTH-type_TetR-like_transc_reg"/>
</dbReference>
<proteinExistence type="predicted"/>
<feature type="domain" description="HTH tetR-type" evidence="3">
    <location>
        <begin position="16"/>
        <end position="76"/>
    </location>
</feature>
<gene>
    <name evidence="4" type="primary">cymR_1</name>
    <name evidence="4" type="ORF">ACRB68_36480</name>
</gene>
<sequence>MPTTARPRRTQEERTAATRRALLDATIECLVEHGYHGTTTTRVVERAGVSRGAQVHHFPTKNALVLAAVEHLARKRAAQFIEQDLDRLRAAEDGVGAALDLVWEVHQGPLFEASMELWVASRTDPELREHVAGLERLVTAGILELSRALIGDRADDPGFRGDVYVVLETIRGLRLLQFIHPTTPERSRERWLRSKERLRLMAARWAAS</sequence>
<dbReference type="GO" id="GO:0003700">
    <property type="term" value="F:DNA-binding transcription factor activity"/>
    <property type="evidence" value="ECO:0007669"/>
    <property type="project" value="TreeGrafter"/>
</dbReference>
<keyword evidence="5" id="KW-1185">Reference proteome</keyword>
<dbReference type="InterPro" id="IPR001647">
    <property type="entry name" value="HTH_TetR"/>
</dbReference>
<evidence type="ECO:0000313" key="5">
    <source>
        <dbReference type="Proteomes" id="UP000487268"/>
    </source>
</evidence>
<dbReference type="PANTHER" id="PTHR30055">
    <property type="entry name" value="HTH-TYPE TRANSCRIPTIONAL REGULATOR RUTR"/>
    <property type="match status" value="1"/>
</dbReference>
<dbReference type="Proteomes" id="UP000487268">
    <property type="component" value="Unassembled WGS sequence"/>
</dbReference>
<evidence type="ECO:0000313" key="4">
    <source>
        <dbReference type="EMBL" id="MQY05571.1"/>
    </source>
</evidence>
<reference evidence="4 5" key="1">
    <citation type="submission" date="2019-10" db="EMBL/GenBank/DDBJ databases">
        <title>Actinomadura rubteroloni sp. nov. and Actinomadura macrotermitis sp. nov., isolated from the gut of fungus growing-termite Macrotermes natalensis.</title>
        <authorList>
            <person name="Benndorf R."/>
            <person name="Martin K."/>
            <person name="Kuefner M."/>
            <person name="De Beer W."/>
            <person name="Kaster A.-K."/>
            <person name="Vollmers J."/>
            <person name="Poulsen M."/>
            <person name="Beemelmanns C."/>
        </authorList>
    </citation>
    <scope>NUCLEOTIDE SEQUENCE [LARGE SCALE GENOMIC DNA]</scope>
    <source>
        <strain evidence="4 5">RB68</strain>
    </source>
</reference>
<dbReference type="PANTHER" id="PTHR30055:SF226">
    <property type="entry name" value="HTH-TYPE TRANSCRIPTIONAL REGULATOR PKSA"/>
    <property type="match status" value="1"/>
</dbReference>
<dbReference type="SUPFAM" id="SSF46689">
    <property type="entry name" value="Homeodomain-like"/>
    <property type="match status" value="1"/>
</dbReference>
<dbReference type="PROSITE" id="PS50977">
    <property type="entry name" value="HTH_TETR_2"/>
    <property type="match status" value="1"/>
</dbReference>
<dbReference type="InterPro" id="IPR009057">
    <property type="entry name" value="Homeodomain-like_sf"/>
</dbReference>
<name>A0A7K0BWM2_9ACTN</name>
<feature type="DNA-binding region" description="H-T-H motif" evidence="2">
    <location>
        <begin position="39"/>
        <end position="58"/>
    </location>
</feature>
<dbReference type="OrthoDB" id="4538622at2"/>
<dbReference type="Pfam" id="PF00440">
    <property type="entry name" value="TetR_N"/>
    <property type="match status" value="1"/>
</dbReference>
<protein>
    <submittedName>
        <fullName evidence="4">HTH-type transcriptional regulator CymR</fullName>
    </submittedName>
</protein>
<dbReference type="AlphaFoldDB" id="A0A7K0BWM2"/>
<evidence type="ECO:0000259" key="3">
    <source>
        <dbReference type="PROSITE" id="PS50977"/>
    </source>
</evidence>